<keyword evidence="5 7" id="KW-0472">Membrane</keyword>
<dbReference type="PROSITE" id="PS52016">
    <property type="entry name" value="TONB_DEPENDENT_REC_3"/>
    <property type="match status" value="1"/>
</dbReference>
<dbReference type="SUPFAM" id="SSF56935">
    <property type="entry name" value="Porins"/>
    <property type="match status" value="1"/>
</dbReference>
<keyword evidence="8" id="KW-0675">Receptor</keyword>
<dbReference type="InterPro" id="IPR036942">
    <property type="entry name" value="Beta-barrel_TonB_sf"/>
</dbReference>
<accession>A0A454D4T7</accession>
<dbReference type="InterPro" id="IPR039426">
    <property type="entry name" value="TonB-dep_rcpt-like"/>
</dbReference>
<dbReference type="AlphaFoldDB" id="A0A454D4T7"/>
<sequence length="53" mass="6215">MPIKDLTLTAGLFNAFDKKYWTYQDVRGLESTDNKDFHSLPGRNWAISVDYQF</sequence>
<dbReference type="GO" id="GO:0009279">
    <property type="term" value="C:cell outer membrane"/>
    <property type="evidence" value="ECO:0007669"/>
    <property type="project" value="UniProtKB-SubCell"/>
</dbReference>
<evidence type="ECO:0000256" key="2">
    <source>
        <dbReference type="ARBA" id="ARBA00022448"/>
    </source>
</evidence>
<keyword evidence="3 7" id="KW-1134">Transmembrane beta strand</keyword>
<evidence type="ECO:0000256" key="1">
    <source>
        <dbReference type="ARBA" id="ARBA00004571"/>
    </source>
</evidence>
<keyword evidence="6 7" id="KW-0998">Cell outer membrane</keyword>
<reference evidence="8 9" key="1">
    <citation type="submission" date="2012-10" db="EMBL/GenBank/DDBJ databases">
        <title>Genome sequence of Vibrio Cholerae HENC-02.</title>
        <authorList>
            <person name="Eppinger M."/>
            <person name="Hasan N.A."/>
            <person name="Sengamalay N."/>
            <person name="Hine E."/>
            <person name="Su Q."/>
            <person name="Daugherty S.C."/>
            <person name="Young S."/>
            <person name="Sadzewicz L."/>
            <person name="Tallon L."/>
            <person name="Cebula T.A."/>
            <person name="Ravel J."/>
            <person name="Colwell R.R."/>
        </authorList>
    </citation>
    <scope>NUCLEOTIDE SEQUENCE [LARGE SCALE GENOMIC DNA]</scope>
    <source>
        <strain evidence="8 9">HENC-02</strain>
    </source>
</reference>
<comment type="caution">
    <text evidence="8">The sequence shown here is derived from an EMBL/GenBank/DDBJ whole genome shotgun (WGS) entry which is preliminary data.</text>
</comment>
<keyword evidence="4 7" id="KW-0812">Transmembrane</keyword>
<keyword evidence="2 7" id="KW-0813">Transport</keyword>
<evidence type="ECO:0000256" key="4">
    <source>
        <dbReference type="ARBA" id="ARBA00022692"/>
    </source>
</evidence>
<evidence type="ECO:0000313" key="9">
    <source>
        <dbReference type="Proteomes" id="UP000008367"/>
    </source>
</evidence>
<dbReference type="Proteomes" id="UP000008367">
    <property type="component" value="Unassembled WGS sequence"/>
</dbReference>
<comment type="similarity">
    <text evidence="7">Belongs to the TonB-dependent receptor family.</text>
</comment>
<comment type="subcellular location">
    <subcellularLocation>
        <location evidence="1 7">Cell outer membrane</location>
        <topology evidence="1 7">Multi-pass membrane protein</topology>
    </subcellularLocation>
</comment>
<name>A0A454D4T7_VIBHA</name>
<evidence type="ECO:0000313" key="8">
    <source>
        <dbReference type="EMBL" id="EKM33635.1"/>
    </source>
</evidence>
<evidence type="ECO:0000256" key="7">
    <source>
        <dbReference type="PROSITE-ProRule" id="PRU01360"/>
    </source>
</evidence>
<evidence type="ECO:0000256" key="3">
    <source>
        <dbReference type="ARBA" id="ARBA00022452"/>
    </source>
</evidence>
<dbReference type="Gene3D" id="2.40.170.20">
    <property type="entry name" value="TonB-dependent receptor, beta-barrel domain"/>
    <property type="match status" value="1"/>
</dbReference>
<evidence type="ECO:0000256" key="6">
    <source>
        <dbReference type="ARBA" id="ARBA00023237"/>
    </source>
</evidence>
<dbReference type="EMBL" id="AJSR01000183">
    <property type="protein sequence ID" value="EKM33635.1"/>
    <property type="molecule type" value="Genomic_DNA"/>
</dbReference>
<evidence type="ECO:0000256" key="5">
    <source>
        <dbReference type="ARBA" id="ARBA00023136"/>
    </source>
</evidence>
<proteinExistence type="inferred from homology"/>
<organism evidence="8 9">
    <name type="scientific">Vibrio harveyi</name>
    <name type="common">Beneckea harveyi</name>
    <dbReference type="NCBI Taxonomy" id="669"/>
    <lineage>
        <taxon>Bacteria</taxon>
        <taxon>Pseudomonadati</taxon>
        <taxon>Pseudomonadota</taxon>
        <taxon>Gammaproteobacteria</taxon>
        <taxon>Vibrionales</taxon>
        <taxon>Vibrionaceae</taxon>
        <taxon>Vibrio</taxon>
    </lineage>
</organism>
<protein>
    <submittedName>
        <fullName evidence="8">TonB dependent receptor family protein</fullName>
    </submittedName>
</protein>
<gene>
    <name evidence="8" type="ORF">VCHENC02_0938</name>
</gene>